<evidence type="ECO:0000313" key="2">
    <source>
        <dbReference type="Proteomes" id="UP001500994"/>
    </source>
</evidence>
<protein>
    <submittedName>
        <fullName evidence="1">Uncharacterized protein</fullName>
    </submittedName>
</protein>
<organism evidence="1 2">
    <name type="scientific">Streptomyces lunalinharesii</name>
    <dbReference type="NCBI Taxonomy" id="333384"/>
    <lineage>
        <taxon>Bacteria</taxon>
        <taxon>Bacillati</taxon>
        <taxon>Actinomycetota</taxon>
        <taxon>Actinomycetes</taxon>
        <taxon>Kitasatosporales</taxon>
        <taxon>Streptomycetaceae</taxon>
        <taxon>Streptomyces</taxon>
    </lineage>
</organism>
<comment type="caution">
    <text evidence="1">The sequence shown here is derived from an EMBL/GenBank/DDBJ whole genome shotgun (WGS) entry which is preliminary data.</text>
</comment>
<gene>
    <name evidence="1" type="ORF">GCM10009864_20080</name>
</gene>
<evidence type="ECO:0000313" key="1">
    <source>
        <dbReference type="EMBL" id="GAA2654885.1"/>
    </source>
</evidence>
<sequence>MGPLLELAVRVERVEVEAGRDESGGAPMAWASSCVPPVRVRAPARLYAATMATEAAGNCRHTRRADTGLPQVCAFMDRAIDEQFSNDTLSPRR</sequence>
<keyword evidence="2" id="KW-1185">Reference proteome</keyword>
<accession>A0ABN3RKS9</accession>
<reference evidence="1 2" key="1">
    <citation type="journal article" date="2019" name="Int. J. Syst. Evol. Microbiol.">
        <title>The Global Catalogue of Microorganisms (GCM) 10K type strain sequencing project: providing services to taxonomists for standard genome sequencing and annotation.</title>
        <authorList>
            <consortium name="The Broad Institute Genomics Platform"/>
            <consortium name="The Broad Institute Genome Sequencing Center for Infectious Disease"/>
            <person name="Wu L."/>
            <person name="Ma J."/>
        </authorList>
    </citation>
    <scope>NUCLEOTIDE SEQUENCE [LARGE SCALE GENOMIC DNA]</scope>
    <source>
        <strain evidence="1 2">JCM 16374</strain>
    </source>
</reference>
<dbReference type="Proteomes" id="UP001500994">
    <property type="component" value="Unassembled WGS sequence"/>
</dbReference>
<dbReference type="EMBL" id="BAAARK010000005">
    <property type="protein sequence ID" value="GAA2654885.1"/>
    <property type="molecule type" value="Genomic_DNA"/>
</dbReference>
<name>A0ABN3RKS9_9ACTN</name>
<proteinExistence type="predicted"/>